<dbReference type="Proteomes" id="UP000298324">
    <property type="component" value="Unassembled WGS sequence"/>
</dbReference>
<dbReference type="Pfam" id="PF07155">
    <property type="entry name" value="ECF-ribofla_trS"/>
    <property type="match status" value="1"/>
</dbReference>
<keyword evidence="1" id="KW-0472">Membrane</keyword>
<feature type="transmembrane region" description="Helical" evidence="1">
    <location>
        <begin position="102"/>
        <end position="121"/>
    </location>
</feature>
<feature type="transmembrane region" description="Helical" evidence="1">
    <location>
        <begin position="36"/>
        <end position="60"/>
    </location>
</feature>
<evidence type="ECO:0000313" key="2">
    <source>
        <dbReference type="EMBL" id="TEB07819.1"/>
    </source>
</evidence>
<comment type="caution">
    <text evidence="2">The sequence shown here is derived from an EMBL/GenBank/DDBJ whole genome shotgun (WGS) entry which is preliminary data.</text>
</comment>
<accession>A0A4Y7RGD9</accession>
<reference evidence="2 3" key="1">
    <citation type="journal article" date="2018" name="Environ. Microbiol.">
        <title>Novel energy conservation strategies and behaviour of Pelotomaculum schinkii driving syntrophic propionate catabolism.</title>
        <authorList>
            <person name="Hidalgo-Ahumada C.A.P."/>
            <person name="Nobu M.K."/>
            <person name="Narihiro T."/>
            <person name="Tamaki H."/>
            <person name="Liu W.T."/>
            <person name="Kamagata Y."/>
            <person name="Stams A.J.M."/>
            <person name="Imachi H."/>
            <person name="Sousa D.Z."/>
        </authorList>
    </citation>
    <scope>NUCLEOTIDE SEQUENCE [LARGE SCALE GENOMIC DNA]</scope>
    <source>
        <strain evidence="2 3">HH</strain>
    </source>
</reference>
<dbReference type="RefSeq" id="WP_190239610.1">
    <property type="nucleotide sequence ID" value="NZ_QFGA01000001.1"/>
</dbReference>
<sequence length="209" mass="23180">MMGANWGLYMTLIGILSIALLMFGMEKKKDFNARQVSVIAVLAALCAAGRAVTGVALLFLQPTMFLVEITGFVFGSRVGFFVGAMTPLISNFFNGQGPWTPWQMLCWGMVGVSGATVKVLFPGAGNKTLAVLCFFWGYLYGAVMDIWQWSTFMNPLTFKTYFLLWVAGFSFDSMRAAGNLLFCAALGSQTIKILRYFHKKMDVQYLENL</sequence>
<dbReference type="GO" id="GO:0016020">
    <property type="term" value="C:membrane"/>
    <property type="evidence" value="ECO:0007669"/>
    <property type="project" value="InterPro"/>
</dbReference>
<proteinExistence type="predicted"/>
<name>A0A4Y7RGD9_9FIRM</name>
<gene>
    <name evidence="2" type="ORF">Psch_01374</name>
</gene>
<keyword evidence="3" id="KW-1185">Reference proteome</keyword>
<keyword evidence="1" id="KW-1133">Transmembrane helix</keyword>
<organism evidence="2 3">
    <name type="scientific">Pelotomaculum schinkii</name>
    <dbReference type="NCBI Taxonomy" id="78350"/>
    <lineage>
        <taxon>Bacteria</taxon>
        <taxon>Bacillati</taxon>
        <taxon>Bacillota</taxon>
        <taxon>Clostridia</taxon>
        <taxon>Eubacteriales</taxon>
        <taxon>Desulfotomaculaceae</taxon>
        <taxon>Pelotomaculum</taxon>
    </lineage>
</organism>
<dbReference type="Gene3D" id="1.10.1760.20">
    <property type="match status" value="1"/>
</dbReference>
<evidence type="ECO:0000256" key="1">
    <source>
        <dbReference type="SAM" id="Phobius"/>
    </source>
</evidence>
<evidence type="ECO:0008006" key="4">
    <source>
        <dbReference type="Google" id="ProtNLM"/>
    </source>
</evidence>
<dbReference type="InterPro" id="IPR009825">
    <property type="entry name" value="ECF_substrate-spec-like"/>
</dbReference>
<feature type="transmembrane region" description="Helical" evidence="1">
    <location>
        <begin position="128"/>
        <end position="150"/>
    </location>
</feature>
<dbReference type="AlphaFoldDB" id="A0A4Y7RGD9"/>
<feature type="transmembrane region" description="Helical" evidence="1">
    <location>
        <begin position="162"/>
        <end position="186"/>
    </location>
</feature>
<evidence type="ECO:0000313" key="3">
    <source>
        <dbReference type="Proteomes" id="UP000298324"/>
    </source>
</evidence>
<keyword evidence="1" id="KW-0812">Transmembrane</keyword>
<dbReference type="EMBL" id="QFGA01000001">
    <property type="protein sequence ID" value="TEB07819.1"/>
    <property type="molecule type" value="Genomic_DNA"/>
</dbReference>
<protein>
    <recommendedName>
        <fullName evidence="4">ECF transporter S component</fullName>
    </recommendedName>
</protein>
<feature type="transmembrane region" description="Helical" evidence="1">
    <location>
        <begin position="6"/>
        <end position="24"/>
    </location>
</feature>